<proteinExistence type="predicted"/>
<dbReference type="Proteomes" id="UP000235371">
    <property type="component" value="Unassembled WGS sequence"/>
</dbReference>
<dbReference type="EMBL" id="KZ613740">
    <property type="protein sequence ID" value="PMD67468.1"/>
    <property type="molecule type" value="Genomic_DNA"/>
</dbReference>
<dbReference type="OrthoDB" id="4225064at2759"/>
<dbReference type="RefSeq" id="XP_024744372.1">
    <property type="nucleotide sequence ID" value="XM_024878986.1"/>
</dbReference>
<evidence type="ECO:0000313" key="3">
    <source>
        <dbReference type="Proteomes" id="UP000235371"/>
    </source>
</evidence>
<reference evidence="2 3" key="1">
    <citation type="submission" date="2016-04" db="EMBL/GenBank/DDBJ databases">
        <title>A degradative enzymes factory behind the ericoid mycorrhizal symbiosis.</title>
        <authorList>
            <consortium name="DOE Joint Genome Institute"/>
            <person name="Martino E."/>
            <person name="Morin E."/>
            <person name="Grelet G."/>
            <person name="Kuo A."/>
            <person name="Kohler A."/>
            <person name="Daghino S."/>
            <person name="Barry K."/>
            <person name="Choi C."/>
            <person name="Cichocki N."/>
            <person name="Clum A."/>
            <person name="Copeland A."/>
            <person name="Hainaut M."/>
            <person name="Haridas S."/>
            <person name="Labutti K."/>
            <person name="Lindquist E."/>
            <person name="Lipzen A."/>
            <person name="Khouja H.-R."/>
            <person name="Murat C."/>
            <person name="Ohm R."/>
            <person name="Olson A."/>
            <person name="Spatafora J."/>
            <person name="Veneault-Fourrey C."/>
            <person name="Henrissat B."/>
            <person name="Grigoriev I."/>
            <person name="Martin F."/>
            <person name="Perotto S."/>
        </authorList>
    </citation>
    <scope>NUCLEOTIDE SEQUENCE [LARGE SCALE GENOMIC DNA]</scope>
    <source>
        <strain evidence="2 3">E</strain>
    </source>
</reference>
<dbReference type="AlphaFoldDB" id="A0A2J6TWY7"/>
<accession>A0A2J6TWY7</accession>
<gene>
    <name evidence="2" type="ORF">K444DRAFT_606407</name>
</gene>
<keyword evidence="3" id="KW-1185">Reference proteome</keyword>
<name>A0A2J6TWY7_9HELO</name>
<dbReference type="GeneID" id="36587063"/>
<evidence type="ECO:0000256" key="1">
    <source>
        <dbReference type="SAM" id="Phobius"/>
    </source>
</evidence>
<feature type="transmembrane region" description="Helical" evidence="1">
    <location>
        <begin position="366"/>
        <end position="386"/>
    </location>
</feature>
<feature type="transmembrane region" description="Helical" evidence="1">
    <location>
        <begin position="295"/>
        <end position="317"/>
    </location>
</feature>
<protein>
    <submittedName>
        <fullName evidence="2">Uncharacterized protein</fullName>
    </submittedName>
</protein>
<evidence type="ECO:0000313" key="2">
    <source>
        <dbReference type="EMBL" id="PMD67468.1"/>
    </source>
</evidence>
<organism evidence="2 3">
    <name type="scientific">Hyaloscypha bicolor E</name>
    <dbReference type="NCBI Taxonomy" id="1095630"/>
    <lineage>
        <taxon>Eukaryota</taxon>
        <taxon>Fungi</taxon>
        <taxon>Dikarya</taxon>
        <taxon>Ascomycota</taxon>
        <taxon>Pezizomycotina</taxon>
        <taxon>Leotiomycetes</taxon>
        <taxon>Helotiales</taxon>
        <taxon>Hyaloscyphaceae</taxon>
        <taxon>Hyaloscypha</taxon>
        <taxon>Hyaloscypha bicolor</taxon>
    </lineage>
</organism>
<feature type="transmembrane region" description="Helical" evidence="1">
    <location>
        <begin position="329"/>
        <end position="354"/>
    </location>
</feature>
<keyword evidence="1" id="KW-1133">Transmembrane helix</keyword>
<feature type="transmembrane region" description="Helical" evidence="1">
    <location>
        <begin position="398"/>
        <end position="424"/>
    </location>
</feature>
<dbReference type="InParanoid" id="A0A2J6TWY7"/>
<keyword evidence="1" id="KW-0812">Transmembrane</keyword>
<sequence length="443" mass="48510">MAVPTSLAPSTSTCHFVSIPATTSTIVYTSGEVGLFPQTTYTALTTSFITLSSDLVVECDPLYPGETSVSIADLGQTCSSTWLPATTEYITYTSGQLNVFFLTTYTAASTGTIVSEPTNFVTCQPLPDYQNQATCHGISPLTWTSLVITFVSVQLTWWIFELPLLWKENAGWMTFFDAVSWACVRSHSPGSAAAIAVMKGSDASEFARIYYLGLRRKTAPDEWIKWKLYTSIGVDLMSITATVITIYQACTLPQYDPRRHFGLSLWVYPTLPVALIGLCLLAGEKLAPRTHHASRRLFAFTISILGLTATAVSLVLWKFATTDENGTWWISLVFYVLMILPLLFLANLLPGFLYEILWPAWSKVGWFFWCVAAWVVRVGGVSIAALDHYSGGEPYCKFAGPGFAIVYMILGGLAAVLAWGGIFYHAGPYLGQPKIASRGVQGS</sequence>
<feature type="transmembrane region" description="Helical" evidence="1">
    <location>
        <begin position="261"/>
        <end position="283"/>
    </location>
</feature>
<keyword evidence="1" id="KW-0472">Membrane</keyword>